<dbReference type="InterPro" id="IPR036162">
    <property type="entry name" value="Resolvase-like_N_sf"/>
</dbReference>
<gene>
    <name evidence="2" type="ORF">ACPOL_6510</name>
</gene>
<dbReference type="EMBL" id="CP030840">
    <property type="protein sequence ID" value="AXC15732.1"/>
    <property type="molecule type" value="Genomic_DNA"/>
</dbReference>
<evidence type="ECO:0000313" key="2">
    <source>
        <dbReference type="EMBL" id="AXC15732.1"/>
    </source>
</evidence>
<reference evidence="2 3" key="1">
    <citation type="journal article" date="2018" name="Front. Microbiol.">
        <title>Hydrolytic Capabilities as a Key to Environmental Success: Chitinolytic and Cellulolytic Acidobacteria From Acidic Sub-arctic Soils and Boreal Peatlands.</title>
        <authorList>
            <person name="Belova S.E."/>
            <person name="Ravin N.V."/>
            <person name="Pankratov T.A."/>
            <person name="Rakitin A.L."/>
            <person name="Ivanova A.A."/>
            <person name="Beletsky A.V."/>
            <person name="Mardanov A.V."/>
            <person name="Sinninghe Damste J.S."/>
            <person name="Dedysh S.N."/>
        </authorList>
    </citation>
    <scope>NUCLEOTIDE SEQUENCE [LARGE SCALE GENOMIC DNA]</scope>
    <source>
        <strain evidence="2 3">SBC82</strain>
    </source>
</reference>
<dbReference type="KEGG" id="abas:ACPOL_6510"/>
<protein>
    <submittedName>
        <fullName evidence="2">Transposon Tn21 resolvase</fullName>
    </submittedName>
</protein>
<dbReference type="GO" id="GO:0003677">
    <property type="term" value="F:DNA binding"/>
    <property type="evidence" value="ECO:0007669"/>
    <property type="project" value="InterPro"/>
</dbReference>
<evidence type="ECO:0000313" key="3">
    <source>
        <dbReference type="Proteomes" id="UP000253606"/>
    </source>
</evidence>
<keyword evidence="3" id="KW-1185">Reference proteome</keyword>
<dbReference type="InterPro" id="IPR006119">
    <property type="entry name" value="Resolv_N"/>
</dbReference>
<organism evidence="2 3">
    <name type="scientific">Acidisarcina polymorpha</name>
    <dbReference type="NCBI Taxonomy" id="2211140"/>
    <lineage>
        <taxon>Bacteria</taxon>
        <taxon>Pseudomonadati</taxon>
        <taxon>Acidobacteriota</taxon>
        <taxon>Terriglobia</taxon>
        <taxon>Terriglobales</taxon>
        <taxon>Acidobacteriaceae</taxon>
        <taxon>Acidisarcina</taxon>
    </lineage>
</organism>
<dbReference type="AlphaFoldDB" id="A0A2Z5G8X7"/>
<proteinExistence type="predicted"/>
<dbReference type="GO" id="GO:0000150">
    <property type="term" value="F:DNA strand exchange activity"/>
    <property type="evidence" value="ECO:0007669"/>
    <property type="project" value="InterPro"/>
</dbReference>
<sequence length="117" mass="13362">MCHSMDRLGRNLDDLRKLVLGLTERVVRVEFRKENLIFARKDPTMANLLLSVMGAIAEFERRLIRERQREGIAIAKNGACITAGQQRAMRMLLPLSCKGWRPGRNPRCLRESLGSRG</sequence>
<dbReference type="Proteomes" id="UP000253606">
    <property type="component" value="Chromosome"/>
</dbReference>
<evidence type="ECO:0000259" key="1">
    <source>
        <dbReference type="PROSITE" id="PS51736"/>
    </source>
</evidence>
<accession>A0A2Z5G8X7</accession>
<dbReference type="Pfam" id="PF00239">
    <property type="entry name" value="Resolvase"/>
    <property type="match status" value="1"/>
</dbReference>
<dbReference type="PROSITE" id="PS51736">
    <property type="entry name" value="RECOMBINASES_3"/>
    <property type="match status" value="1"/>
</dbReference>
<name>A0A2Z5G8X7_9BACT</name>
<dbReference type="Gene3D" id="3.40.50.1390">
    <property type="entry name" value="Resolvase, N-terminal catalytic domain"/>
    <property type="match status" value="1"/>
</dbReference>
<dbReference type="SUPFAM" id="SSF53041">
    <property type="entry name" value="Resolvase-like"/>
    <property type="match status" value="1"/>
</dbReference>
<feature type="domain" description="Resolvase/invertase-type recombinase catalytic" evidence="1">
    <location>
        <begin position="1"/>
        <end position="79"/>
    </location>
</feature>